<dbReference type="AlphaFoldDB" id="F4QPB9"/>
<dbReference type="EMBL" id="GL883078">
    <property type="protein sequence ID" value="EGF91177.1"/>
    <property type="molecule type" value="Genomic_DNA"/>
</dbReference>
<name>F4QPB9_9CAUL</name>
<proteinExistence type="predicted"/>
<reference evidence="2" key="1">
    <citation type="submission" date="2011-03" db="EMBL/GenBank/DDBJ databases">
        <title>Draft genome sequence of Brevundimonas diminuta.</title>
        <authorList>
            <person name="Brown P.J.B."/>
            <person name="Buechlein A."/>
            <person name="Hemmerich C."/>
            <person name="Brun Y.V."/>
        </authorList>
    </citation>
    <scope>NUCLEOTIDE SEQUENCE [LARGE SCALE GENOMIC DNA]</scope>
    <source>
        <strain evidence="2">C19</strain>
    </source>
</reference>
<gene>
    <name evidence="1" type="ORF">ABI_25920</name>
</gene>
<dbReference type="Proteomes" id="UP000006512">
    <property type="component" value="Unassembled WGS sequence"/>
</dbReference>
<keyword evidence="2" id="KW-1185">Reference proteome</keyword>
<protein>
    <submittedName>
        <fullName evidence="1">Uncharacterized protein</fullName>
    </submittedName>
</protein>
<organism evidence="1 2">
    <name type="scientific">Asticcacaulis biprosthecium C19</name>
    <dbReference type="NCBI Taxonomy" id="715226"/>
    <lineage>
        <taxon>Bacteria</taxon>
        <taxon>Pseudomonadati</taxon>
        <taxon>Pseudomonadota</taxon>
        <taxon>Alphaproteobacteria</taxon>
        <taxon>Caulobacterales</taxon>
        <taxon>Caulobacteraceae</taxon>
        <taxon>Asticcacaulis</taxon>
    </lineage>
</organism>
<sequence length="48" mass="5194">MKSNLPACQARAYAKLGIVFPAQIDFRIGLHDEPVGQKPFVLLSQPGA</sequence>
<evidence type="ECO:0000313" key="1">
    <source>
        <dbReference type="EMBL" id="EGF91177.1"/>
    </source>
</evidence>
<dbReference type="HOGENOM" id="CLU_3148954_0_0_5"/>
<accession>F4QPB9</accession>
<evidence type="ECO:0000313" key="2">
    <source>
        <dbReference type="Proteomes" id="UP000006512"/>
    </source>
</evidence>